<keyword evidence="2" id="KW-0472">Membrane</keyword>
<keyword evidence="2" id="KW-1133">Transmembrane helix</keyword>
<evidence type="ECO:0000256" key="2">
    <source>
        <dbReference type="SAM" id="Phobius"/>
    </source>
</evidence>
<feature type="transmembrane region" description="Helical" evidence="2">
    <location>
        <begin position="137"/>
        <end position="157"/>
    </location>
</feature>
<feature type="compositionally biased region" description="Pro residues" evidence="1">
    <location>
        <begin position="36"/>
        <end position="68"/>
    </location>
</feature>
<feature type="transmembrane region" description="Helical" evidence="2">
    <location>
        <begin position="207"/>
        <end position="229"/>
    </location>
</feature>
<keyword evidence="2" id="KW-0812">Transmembrane</keyword>
<dbReference type="STRING" id="680198.SCAB_43451"/>
<feature type="compositionally biased region" description="Pro residues" evidence="1">
    <location>
        <begin position="285"/>
        <end position="306"/>
    </location>
</feature>
<feature type="region of interest" description="Disordered" evidence="1">
    <location>
        <begin position="239"/>
        <end position="306"/>
    </location>
</feature>
<protein>
    <submittedName>
        <fullName evidence="3">Putative membrane protein</fullName>
    </submittedName>
</protein>
<organism evidence="3 4">
    <name type="scientific">Streptomyces scabiei (strain 87.22)</name>
    <dbReference type="NCBI Taxonomy" id="680198"/>
    <lineage>
        <taxon>Bacteria</taxon>
        <taxon>Bacillati</taxon>
        <taxon>Actinomycetota</taxon>
        <taxon>Actinomycetes</taxon>
        <taxon>Kitasatosporales</taxon>
        <taxon>Streptomycetaceae</taxon>
        <taxon>Streptomyces</taxon>
    </lineage>
</organism>
<feature type="transmembrane region" description="Helical" evidence="2">
    <location>
        <begin position="169"/>
        <end position="187"/>
    </location>
</feature>
<gene>
    <name evidence="3" type="ordered locus">SCAB_43451</name>
</gene>
<dbReference type="AlphaFoldDB" id="C9Z718"/>
<keyword evidence="4" id="KW-1185">Reference proteome</keyword>
<evidence type="ECO:0000256" key="1">
    <source>
        <dbReference type="SAM" id="MobiDB-lite"/>
    </source>
</evidence>
<sequence>MRTISAPYHRTMTEPTRSGPYAGPPTPEPQQAAPAPGWPAPPPQQGAPYPYAAPPAAGPGRPPAPPGSPAGTTHRAAGALLILGALLAIGGSFATLDKSVQYLGDGKKAQPAYESVAKAWSYSNWGVTEAPTSVTQFSGVPLLLGGLLALAAAVLLLSGRGRRSPSAPALGIAGGVLLFGTTLTVLTDAFNDTQWDGDGRTTTFGPGFYLLTVALLLALGGAVTSLLALRGHAGALPGPAPHPFAAPQPAQPAQPAQAPPAPQHWQALPAATPGAPGTPAAQPYPSAPPPAPPSHPQQPPPPPSGG</sequence>
<feature type="transmembrane region" description="Helical" evidence="2">
    <location>
        <begin position="76"/>
        <end position="96"/>
    </location>
</feature>
<dbReference type="eggNOG" id="ENOG50320FY">
    <property type="taxonomic scope" value="Bacteria"/>
</dbReference>
<feature type="compositionally biased region" description="Pro residues" evidence="1">
    <location>
        <begin position="239"/>
        <end position="262"/>
    </location>
</feature>
<dbReference type="EMBL" id="FN554889">
    <property type="protein sequence ID" value="CBG71412.1"/>
    <property type="molecule type" value="Genomic_DNA"/>
</dbReference>
<feature type="region of interest" description="Disordered" evidence="1">
    <location>
        <begin position="1"/>
        <end position="72"/>
    </location>
</feature>
<proteinExistence type="predicted"/>
<evidence type="ECO:0000313" key="4">
    <source>
        <dbReference type="Proteomes" id="UP000001444"/>
    </source>
</evidence>
<dbReference type="KEGG" id="scb:SCAB_43451"/>
<feature type="compositionally biased region" description="Low complexity" evidence="1">
    <location>
        <begin position="263"/>
        <end position="284"/>
    </location>
</feature>
<reference evidence="3 4" key="1">
    <citation type="journal article" date="2010" name="Mol. Plant Microbe Interact.">
        <title>Streptomyces scabies 87-22 contains a coronafacic acid-like biosynthetic cluster that contributes to plant-microbe interactions.</title>
        <authorList>
            <person name="Bignell D.R."/>
            <person name="Seipke R.F."/>
            <person name="Huguet-Tapia J.C."/>
            <person name="Chambers A.H."/>
            <person name="Parry R.J."/>
            <person name="Loria R."/>
        </authorList>
    </citation>
    <scope>NUCLEOTIDE SEQUENCE [LARGE SCALE GENOMIC DNA]</scope>
    <source>
        <strain evidence="3 4">87.22</strain>
    </source>
</reference>
<dbReference type="Proteomes" id="UP000001444">
    <property type="component" value="Chromosome"/>
</dbReference>
<name>C9Z718_STRSW</name>
<accession>C9Z718</accession>
<evidence type="ECO:0000313" key="3">
    <source>
        <dbReference type="EMBL" id="CBG71412.1"/>
    </source>
</evidence>
<dbReference type="HOGENOM" id="CLU_908886_0_0_11"/>